<dbReference type="EMBL" id="CANHGI010000002">
    <property type="protein sequence ID" value="CAI5440916.1"/>
    <property type="molecule type" value="Genomic_DNA"/>
</dbReference>
<feature type="region of interest" description="Disordered" evidence="2">
    <location>
        <begin position="1"/>
        <end position="62"/>
    </location>
</feature>
<gene>
    <name evidence="3" type="ORF">CAMP_LOCUS3553</name>
</gene>
<keyword evidence="1" id="KW-0175">Coiled coil</keyword>
<protein>
    <submittedName>
        <fullName evidence="3">Uncharacterized protein</fullName>
    </submittedName>
</protein>
<evidence type="ECO:0000256" key="1">
    <source>
        <dbReference type="SAM" id="Coils"/>
    </source>
</evidence>
<comment type="caution">
    <text evidence="3">The sequence shown here is derived from an EMBL/GenBank/DDBJ whole genome shotgun (WGS) entry which is preliminary data.</text>
</comment>
<reference evidence="3" key="1">
    <citation type="submission" date="2022-11" db="EMBL/GenBank/DDBJ databases">
        <authorList>
            <person name="Kikuchi T."/>
        </authorList>
    </citation>
    <scope>NUCLEOTIDE SEQUENCE</scope>
    <source>
        <strain evidence="3">PS1010</strain>
    </source>
</reference>
<dbReference type="Proteomes" id="UP001152747">
    <property type="component" value="Unassembled WGS sequence"/>
</dbReference>
<feature type="coiled-coil region" evidence="1">
    <location>
        <begin position="79"/>
        <end position="146"/>
    </location>
</feature>
<dbReference type="AlphaFoldDB" id="A0A9P1IB61"/>
<name>A0A9P1IB61_9PELO</name>
<accession>A0A9P1IB61</accession>
<proteinExistence type="predicted"/>
<evidence type="ECO:0000313" key="4">
    <source>
        <dbReference type="Proteomes" id="UP001152747"/>
    </source>
</evidence>
<evidence type="ECO:0000256" key="2">
    <source>
        <dbReference type="SAM" id="MobiDB-lite"/>
    </source>
</evidence>
<feature type="compositionally biased region" description="Basic and acidic residues" evidence="2">
    <location>
        <begin position="16"/>
        <end position="34"/>
    </location>
</feature>
<organism evidence="3 4">
    <name type="scientific">Caenorhabditis angaria</name>
    <dbReference type="NCBI Taxonomy" id="860376"/>
    <lineage>
        <taxon>Eukaryota</taxon>
        <taxon>Metazoa</taxon>
        <taxon>Ecdysozoa</taxon>
        <taxon>Nematoda</taxon>
        <taxon>Chromadorea</taxon>
        <taxon>Rhabditida</taxon>
        <taxon>Rhabditina</taxon>
        <taxon>Rhabditomorpha</taxon>
        <taxon>Rhabditoidea</taxon>
        <taxon>Rhabditidae</taxon>
        <taxon>Peloderinae</taxon>
        <taxon>Caenorhabditis</taxon>
    </lineage>
</organism>
<sequence>MNQQEEKRPAPPKWLPHLEETRKKIEKRRKDESNRTTSILDPILRPSARFSQPKMEKNPFKRRYRQVQKAGIFAHVKTSNRVIKKLDELEEEFKGEEEKREEPIEKKIKASPPPLLKQNSDAETDVSKVEQILDNFSRKLDNLELSELPIHGEELFLNNLEFGILQRILKEEPEVPKLPIAEIISHKSAWLLNSEDFHDTKDYLPNDPFFYEEEVASNFDAYQASIEPILKIPPPESAGDSEEINYFNLSSDSESDKIYQKIMQDTGRKEIKEEYDSEAGNPVEDQDQEDNFNVFGNLPSCSTAQGESEEIPWQISDSQNIFNFGNLEKEG</sequence>
<evidence type="ECO:0000313" key="3">
    <source>
        <dbReference type="EMBL" id="CAI5440916.1"/>
    </source>
</evidence>
<keyword evidence="4" id="KW-1185">Reference proteome</keyword>